<protein>
    <submittedName>
        <fullName evidence="8">(raccoon dog) hypothetical protein</fullName>
    </submittedName>
</protein>
<evidence type="ECO:0000256" key="4">
    <source>
        <dbReference type="ARBA" id="ARBA00023242"/>
    </source>
</evidence>
<comment type="similarity">
    <text evidence="3">Belongs to the IPI1/TEX10 family.</text>
</comment>
<feature type="region of interest" description="Disordered" evidence="6">
    <location>
        <begin position="1"/>
        <end position="21"/>
    </location>
</feature>
<evidence type="ECO:0000259" key="7">
    <source>
        <dbReference type="Pfam" id="PF12333"/>
    </source>
</evidence>
<dbReference type="AlphaFoldDB" id="A0A811ZR94"/>
<dbReference type="PANTHER" id="PTHR16056">
    <property type="entry name" value="REGULATOR OF MICROTUBULE DYNAMICS PROTEIN"/>
    <property type="match status" value="1"/>
</dbReference>
<evidence type="ECO:0000313" key="8">
    <source>
        <dbReference type="EMBL" id="CAD7691191.1"/>
    </source>
</evidence>
<dbReference type="Gene3D" id="1.25.10.10">
    <property type="entry name" value="Leucine-rich Repeat Variant"/>
    <property type="match status" value="1"/>
</dbReference>
<reference evidence="8" key="1">
    <citation type="submission" date="2020-12" db="EMBL/GenBank/DDBJ databases">
        <authorList>
            <consortium name="Molecular Ecology Group"/>
        </authorList>
    </citation>
    <scope>NUCLEOTIDE SEQUENCE</scope>
    <source>
        <strain evidence="8">TBG_1078</strain>
    </source>
</reference>
<dbReference type="SUPFAM" id="SSF48371">
    <property type="entry name" value="ARM repeat"/>
    <property type="match status" value="1"/>
</dbReference>
<dbReference type="InterPro" id="IPR021133">
    <property type="entry name" value="HEAT_type_2"/>
</dbReference>
<evidence type="ECO:0000256" key="1">
    <source>
        <dbReference type="ARBA" id="ARBA00004604"/>
    </source>
</evidence>
<dbReference type="GO" id="GO:0071339">
    <property type="term" value="C:MLL1 complex"/>
    <property type="evidence" value="ECO:0007669"/>
    <property type="project" value="TreeGrafter"/>
</dbReference>
<dbReference type="PROSITE" id="PS50077">
    <property type="entry name" value="HEAT_REPEAT"/>
    <property type="match status" value="1"/>
</dbReference>
<keyword evidence="4" id="KW-0539">Nucleus</keyword>
<comment type="subcellular location">
    <subcellularLocation>
        <location evidence="1">Nucleus</location>
        <location evidence="1">Nucleolus</location>
    </subcellularLocation>
    <subcellularLocation>
        <location evidence="2">Nucleus</location>
        <location evidence="2">Nucleoplasm</location>
    </subcellularLocation>
</comment>
<dbReference type="InterPro" id="IPR011989">
    <property type="entry name" value="ARM-like"/>
</dbReference>
<dbReference type="InterPro" id="IPR016024">
    <property type="entry name" value="ARM-type_fold"/>
</dbReference>
<dbReference type="PANTHER" id="PTHR16056:SF2">
    <property type="entry name" value="TESTIS-EXPRESSED PROTEIN 10"/>
    <property type="match status" value="1"/>
</dbReference>
<dbReference type="Proteomes" id="UP000645828">
    <property type="component" value="Unassembled WGS sequence"/>
</dbReference>
<proteinExistence type="inferred from homology"/>
<accession>A0A811ZR94</accession>
<comment type="caution">
    <text evidence="8">The sequence shown here is derived from an EMBL/GenBank/DDBJ whole genome shotgun (WGS) entry which is preliminary data.</text>
</comment>
<dbReference type="FunFam" id="1.25.10.10:FF:000164">
    <property type="entry name" value="Testis-expressed sequence 10 protein"/>
    <property type="match status" value="1"/>
</dbReference>
<evidence type="ECO:0000256" key="6">
    <source>
        <dbReference type="SAM" id="MobiDB-lite"/>
    </source>
</evidence>
<dbReference type="EMBL" id="CAJHUB010000773">
    <property type="protein sequence ID" value="CAD7691191.1"/>
    <property type="molecule type" value="Genomic_DNA"/>
</dbReference>
<evidence type="ECO:0000313" key="9">
    <source>
        <dbReference type="Proteomes" id="UP000645828"/>
    </source>
</evidence>
<evidence type="ECO:0000256" key="3">
    <source>
        <dbReference type="ARBA" id="ARBA00006427"/>
    </source>
</evidence>
<sequence length="429" mass="48746">MPDCQTCNGKGYGEEEKPSGSLGSICSWENEGPVKALQISENPWKPDWNGRLQPEYNSDSEMLGAQDICYLLKEEMENEQKKNAKANLRSELLTLLLSLVEFTCKGICALLGLKDLLSQYPFIIDAHLSNILSEVTAVFTDKDANVRLAAVQLLQFLAPKIQAEQISPFFPLVSACLSSAMTHITEGIQEDSLKVLDILLEQYPALFTGYSSILLKNFVELISHQQLSKGLINRDRSQSWILSVNPNRRLTSQQWRLKVLVRLSKFLQALADGSSRLRETTPIFINWKEHARDQQHIQVYENGGSQPNVSSQFRLRYLVGGLGSVDKIIIPLLIECWIEAVPPQLAASIGNGIEREPLQVMQQVLNIISLLWKLSKQHDETHRLESLLRKNYLLDFKHHFMSHFPYALKEITKHKRKETFSIVLAVHFL</sequence>
<dbReference type="InterPro" id="IPR024679">
    <property type="entry name" value="Ipi1_N"/>
</dbReference>
<evidence type="ECO:0000256" key="5">
    <source>
        <dbReference type="PROSITE-ProRule" id="PRU00103"/>
    </source>
</evidence>
<name>A0A811ZR94_NYCPR</name>
<organism evidence="8 9">
    <name type="scientific">Nyctereutes procyonoides</name>
    <name type="common">Raccoon dog</name>
    <name type="synonym">Canis procyonoides</name>
    <dbReference type="NCBI Taxonomy" id="34880"/>
    <lineage>
        <taxon>Eukaryota</taxon>
        <taxon>Metazoa</taxon>
        <taxon>Chordata</taxon>
        <taxon>Craniata</taxon>
        <taxon>Vertebrata</taxon>
        <taxon>Euteleostomi</taxon>
        <taxon>Mammalia</taxon>
        <taxon>Eutheria</taxon>
        <taxon>Laurasiatheria</taxon>
        <taxon>Carnivora</taxon>
        <taxon>Caniformia</taxon>
        <taxon>Canidae</taxon>
        <taxon>Nyctereutes</taxon>
    </lineage>
</organism>
<evidence type="ECO:0000256" key="2">
    <source>
        <dbReference type="ARBA" id="ARBA00004642"/>
    </source>
</evidence>
<dbReference type="GO" id="GO:0005730">
    <property type="term" value="C:nucleolus"/>
    <property type="evidence" value="ECO:0007669"/>
    <property type="project" value="UniProtKB-SubCell"/>
</dbReference>
<dbReference type="Pfam" id="PF12333">
    <property type="entry name" value="Ipi1_N"/>
    <property type="match status" value="1"/>
</dbReference>
<feature type="repeat" description="HEAT" evidence="5">
    <location>
        <begin position="131"/>
        <end position="169"/>
    </location>
</feature>
<feature type="domain" description="Pre-rRNA-processing protein Ipi1 N-terminal" evidence="7">
    <location>
        <begin position="164"/>
        <end position="267"/>
    </location>
</feature>
<gene>
    <name evidence="8" type="ORF">NYPRO_LOCUS23985</name>
</gene>
<keyword evidence="9" id="KW-1185">Reference proteome</keyword>